<name>A0AC61QMZ9_9BACT</name>
<reference evidence="1" key="1">
    <citation type="submission" date="2019-04" db="EMBL/GenBank/DDBJ databases">
        <title>Microbes associate with the intestines of laboratory mice.</title>
        <authorList>
            <person name="Navarre W."/>
            <person name="Wong E."/>
            <person name="Huang K."/>
            <person name="Tropini C."/>
            <person name="Ng K."/>
            <person name="Yu B."/>
        </authorList>
    </citation>
    <scope>NUCLEOTIDE SEQUENCE</scope>
    <source>
        <strain evidence="1">NM73_A23</strain>
    </source>
</reference>
<gene>
    <name evidence="1" type="ORF">E5358_11670</name>
</gene>
<sequence>MKLKLRIFALWLVSLCFLPSSAQIEGVSCCDWMMLKRQKLGAIRLSRDIHADGLEMDMGPLGKRVLFENKFRTSPADVTKFRHTADSLGIRISSIAMSGFFAQSFLRRENYKALVEDCLNTMELFGAKTAFLPLGGSGREWQAGKGEAYETLCKRLHEVGEMAAKRGLVIGVRTAMPAKFGVRMLKKVNSKGVKIYYNVQDACDNGWDIAKELRQLGKDRIAQIHISNTDSVTLRHDPEVNLPEILNVLDKTGYRGWLTVERSRNAKDVRNVRANYGDNVAYIKEVLEKTRKEREGGRGELSRKTE</sequence>
<protein>
    <submittedName>
        <fullName evidence="1">Sugar phosphate isomerase/epimerase</fullName>
    </submittedName>
</protein>
<comment type="caution">
    <text evidence="1">The sequence shown here is derived from an EMBL/GenBank/DDBJ whole genome shotgun (WGS) entry which is preliminary data.</text>
</comment>
<keyword evidence="2" id="KW-1185">Reference proteome</keyword>
<dbReference type="Proteomes" id="UP000308886">
    <property type="component" value="Unassembled WGS sequence"/>
</dbReference>
<evidence type="ECO:0000313" key="2">
    <source>
        <dbReference type="Proteomes" id="UP000308886"/>
    </source>
</evidence>
<proteinExistence type="predicted"/>
<accession>A0AC61QMZ9</accession>
<organism evidence="1 2">
    <name type="scientific">Palleniella muris</name>
    <dbReference type="NCBI Taxonomy" id="3038145"/>
    <lineage>
        <taxon>Bacteria</taxon>
        <taxon>Pseudomonadati</taxon>
        <taxon>Bacteroidota</taxon>
        <taxon>Bacteroidia</taxon>
        <taxon>Bacteroidales</taxon>
        <taxon>Prevotellaceae</taxon>
        <taxon>Palleniella</taxon>
    </lineage>
</organism>
<evidence type="ECO:0000313" key="1">
    <source>
        <dbReference type="EMBL" id="TGX80799.1"/>
    </source>
</evidence>
<keyword evidence="1" id="KW-0413">Isomerase</keyword>
<dbReference type="EMBL" id="SRZC01000021">
    <property type="protein sequence ID" value="TGX80799.1"/>
    <property type="molecule type" value="Genomic_DNA"/>
</dbReference>